<sequence length="33" mass="3653">MQDKVYWSKLSADITLIFIEADTPCAMAIHVAA</sequence>
<dbReference type="Proteomes" id="UP000515264">
    <property type="component" value="Chromosome 1"/>
</dbReference>
<organism evidence="1 2">
    <name type="scientific">Vibrio spartinae</name>
    <dbReference type="NCBI Taxonomy" id="1918945"/>
    <lineage>
        <taxon>Bacteria</taxon>
        <taxon>Pseudomonadati</taxon>
        <taxon>Pseudomonadota</taxon>
        <taxon>Gammaproteobacteria</taxon>
        <taxon>Vibrionales</taxon>
        <taxon>Vibrionaceae</taxon>
        <taxon>Vibrio</taxon>
    </lineage>
</organism>
<gene>
    <name evidence="1" type="ORF">Vspart_01183</name>
</gene>
<dbReference type="EMBL" id="CP046268">
    <property type="protein sequence ID" value="QMV13936.1"/>
    <property type="molecule type" value="Genomic_DNA"/>
</dbReference>
<proteinExistence type="predicted"/>
<name>A0ABX6QXF7_9VIBR</name>
<keyword evidence="2" id="KW-1185">Reference proteome</keyword>
<reference evidence="1 2" key="1">
    <citation type="journal article" date="2020" name="J. Nat. Prod.">
        <title>Genomics-Metabolomics Profiling Disclosed Marine Vibrio spartinae 3.6 as a Producer of a New Branched Side Chain Prodigiosin.</title>
        <authorList>
            <person name="Vitale G.A."/>
            <person name="Sciarretta M."/>
            <person name="Palma Esposito F."/>
            <person name="January G.G."/>
            <person name="Giaccio M."/>
            <person name="Bunk B."/>
            <person name="Sproer C."/>
            <person name="Bajerski F."/>
            <person name="Power D."/>
            <person name="Festa C."/>
            <person name="Monti M.C."/>
            <person name="D'Auria M.V."/>
            <person name="de Pascale D."/>
        </authorList>
    </citation>
    <scope>NUCLEOTIDE SEQUENCE [LARGE SCALE GENOMIC DNA]</scope>
    <source>
        <strain evidence="1 2">3.6</strain>
    </source>
</reference>
<evidence type="ECO:0000313" key="1">
    <source>
        <dbReference type="EMBL" id="QMV13936.1"/>
    </source>
</evidence>
<protein>
    <submittedName>
        <fullName evidence="1">Uncharacterized protein</fullName>
    </submittedName>
</protein>
<accession>A0ABX6QXF7</accession>
<evidence type="ECO:0000313" key="2">
    <source>
        <dbReference type="Proteomes" id="UP000515264"/>
    </source>
</evidence>